<comment type="caution">
    <text evidence="3">The sequence shown here is derived from an EMBL/GenBank/DDBJ whole genome shotgun (WGS) entry which is preliminary data.</text>
</comment>
<dbReference type="Proteomes" id="UP000663823">
    <property type="component" value="Unassembled WGS sequence"/>
</dbReference>
<dbReference type="Gene3D" id="3.30.70.141">
    <property type="entry name" value="Nucleoside diphosphate kinase-like domain"/>
    <property type="match status" value="3"/>
</dbReference>
<dbReference type="InterPro" id="IPR013766">
    <property type="entry name" value="Thioredoxin_domain"/>
</dbReference>
<dbReference type="PROSITE" id="PS51374">
    <property type="entry name" value="NDPK_LIKE"/>
    <property type="match status" value="2"/>
</dbReference>
<accession>A0A818I895</accession>
<feature type="domain" description="Nucleoside diphosphate kinase-like" evidence="2">
    <location>
        <begin position="293"/>
        <end position="432"/>
    </location>
</feature>
<dbReference type="PANTHER" id="PTHR46135">
    <property type="entry name" value="NME/NM23 FAMILY MEMBER 8"/>
    <property type="match status" value="1"/>
</dbReference>
<protein>
    <recommendedName>
        <fullName evidence="2">Nucleoside diphosphate kinase-like domain-containing protein</fullName>
    </recommendedName>
</protein>
<dbReference type="PANTHER" id="PTHR46135:SF3">
    <property type="entry name" value="NME_NM23 FAMILY MEMBER 8"/>
    <property type="match status" value="1"/>
</dbReference>
<dbReference type="Pfam" id="PF00334">
    <property type="entry name" value="NDK"/>
    <property type="match status" value="2"/>
</dbReference>
<dbReference type="InterPro" id="IPR051766">
    <property type="entry name" value="TXND_domain-containing"/>
</dbReference>
<comment type="caution">
    <text evidence="1">Lacks conserved residue(s) required for the propagation of feature annotation.</text>
</comment>
<evidence type="ECO:0000259" key="2">
    <source>
        <dbReference type="SMART" id="SM00562"/>
    </source>
</evidence>
<name>A0A818I895_9BILA</name>
<sequence length="617" mass="70632">MARRRQEIALQAEIETQEEWNEAINKDGLTVVDVYQQWAGPCKSVEGNFKRIKLESGEALLKFALAKADTIDSLEKHRGRCEPCFLFYASGVLVDAVIGANAPELQRKIMLNLEEEKRILKEGGERREFIFQQIDQDEDEEVDPRLQRHRSSSVANAITSQQYTLAVIRPDAYADGKVDEIVETITQNGFKILVQEEHHLNEHDARELHRYKMNQEGYEEHIARMTSGPSVVLLLQKTDAKASTVDDLRELVNSDELLKTNVDYTPSTDNIHDELMLLLPHIARRPRTPEENLERTLAIIRPSALKLYKDAIIDRIRDSGFEVTRTLEIQLTRQQVEEFYASKKNEPYYEDIIQEMTSGPSLALYLTKKDAIQGFHALLGPAEKNKIKEATGTFRHDFDIVDAKINSLHAPRTRAEANRHLQFFFPEERILVILKPNLSDQQRSEIVAAFKKAGFFIMTRKMEKLTSEQVAQLQQSHQGKDYYNELLNYMTSGPSELFVLVKENASQSWQQLVGPDDPAKAVESAPTSLRALYGKDLVHNAIDVSMDVEQAKNDIHLIFGDLDREEGEKIYFIVIENFRTIVFFFLKSKNIYNSMSISLDVYDKPLQLDIGINEGES</sequence>
<evidence type="ECO:0000313" key="3">
    <source>
        <dbReference type="EMBL" id="CAF3515634.1"/>
    </source>
</evidence>
<dbReference type="InterPro" id="IPR036850">
    <property type="entry name" value="NDK-like_dom_sf"/>
</dbReference>
<dbReference type="SUPFAM" id="SSF54919">
    <property type="entry name" value="Nucleoside diphosphate kinase, NDK"/>
    <property type="match status" value="3"/>
</dbReference>
<reference evidence="3" key="1">
    <citation type="submission" date="2021-02" db="EMBL/GenBank/DDBJ databases">
        <authorList>
            <person name="Nowell W R."/>
        </authorList>
    </citation>
    <scope>NUCLEOTIDE SEQUENCE</scope>
</reference>
<dbReference type="SUPFAM" id="SSF52833">
    <property type="entry name" value="Thioredoxin-like"/>
    <property type="match status" value="1"/>
</dbReference>
<dbReference type="SMART" id="SM00562">
    <property type="entry name" value="NDK"/>
    <property type="match status" value="2"/>
</dbReference>
<dbReference type="EMBL" id="CAJOAX010000123">
    <property type="protein sequence ID" value="CAF3515634.1"/>
    <property type="molecule type" value="Genomic_DNA"/>
</dbReference>
<comment type="similarity">
    <text evidence="1">Belongs to the NDK family.</text>
</comment>
<organism evidence="3 4">
    <name type="scientific">Rotaria sordida</name>
    <dbReference type="NCBI Taxonomy" id="392033"/>
    <lineage>
        <taxon>Eukaryota</taxon>
        <taxon>Metazoa</taxon>
        <taxon>Spiralia</taxon>
        <taxon>Gnathifera</taxon>
        <taxon>Rotifera</taxon>
        <taxon>Eurotatoria</taxon>
        <taxon>Bdelloidea</taxon>
        <taxon>Philodinida</taxon>
        <taxon>Philodinidae</taxon>
        <taxon>Rotaria</taxon>
    </lineage>
</organism>
<evidence type="ECO:0000256" key="1">
    <source>
        <dbReference type="PROSITE-ProRule" id="PRU00706"/>
    </source>
</evidence>
<dbReference type="Gene3D" id="3.40.30.10">
    <property type="entry name" value="Glutaredoxin"/>
    <property type="match status" value="1"/>
</dbReference>
<gene>
    <name evidence="3" type="ORF">OTI717_LOCUS2517</name>
</gene>
<feature type="domain" description="Nucleoside diphosphate kinase-like" evidence="2">
    <location>
        <begin position="433"/>
        <end position="566"/>
    </location>
</feature>
<proteinExistence type="inferred from homology"/>
<dbReference type="AlphaFoldDB" id="A0A818I895"/>
<dbReference type="CDD" id="cd02948">
    <property type="entry name" value="TRX_NDPK"/>
    <property type="match status" value="1"/>
</dbReference>
<dbReference type="InterPro" id="IPR034907">
    <property type="entry name" value="NDK-like_dom"/>
</dbReference>
<dbReference type="Pfam" id="PF00085">
    <property type="entry name" value="Thioredoxin"/>
    <property type="match status" value="1"/>
</dbReference>
<evidence type="ECO:0000313" key="4">
    <source>
        <dbReference type="Proteomes" id="UP000663823"/>
    </source>
</evidence>
<dbReference type="InterPro" id="IPR036249">
    <property type="entry name" value="Thioredoxin-like_sf"/>
</dbReference>